<reference evidence="2" key="2">
    <citation type="submission" date="2023-03" db="EMBL/GenBank/DDBJ databases">
        <authorList>
            <person name="Inwood S.N."/>
            <person name="Skelly J.G."/>
            <person name="Guhlin J."/>
            <person name="Harrop T.W.R."/>
            <person name="Goldson S.G."/>
            <person name="Dearden P.K."/>
        </authorList>
    </citation>
    <scope>NUCLEOTIDE SEQUENCE</scope>
    <source>
        <strain evidence="2">Irish</strain>
        <tissue evidence="2">Whole body</tissue>
    </source>
</reference>
<sequence length="88" mass="9437">MASKGWKVIQAHIPMIKFRKGGFNRATGGANATPSVGSVPASATSSKGTTGPGVIALPIIEDFQIPIRYQRRRIDEKEIAYINRGGPE</sequence>
<evidence type="ECO:0008006" key="4">
    <source>
        <dbReference type="Google" id="ProtNLM"/>
    </source>
</evidence>
<evidence type="ECO:0000256" key="1">
    <source>
        <dbReference type="SAM" id="MobiDB-lite"/>
    </source>
</evidence>
<evidence type="ECO:0000313" key="2">
    <source>
        <dbReference type="EMBL" id="KAK0173629.1"/>
    </source>
</evidence>
<comment type="caution">
    <text evidence="2">The sequence shown here is derived from an EMBL/GenBank/DDBJ whole genome shotgun (WGS) entry which is preliminary data.</text>
</comment>
<evidence type="ECO:0000313" key="3">
    <source>
        <dbReference type="Proteomes" id="UP001168990"/>
    </source>
</evidence>
<gene>
    <name evidence="2" type="ORF">PV328_006796</name>
</gene>
<name>A0AA39FQR0_9HYME</name>
<dbReference type="AlphaFoldDB" id="A0AA39FQR0"/>
<organism evidence="2 3">
    <name type="scientific">Microctonus aethiopoides</name>
    <dbReference type="NCBI Taxonomy" id="144406"/>
    <lineage>
        <taxon>Eukaryota</taxon>
        <taxon>Metazoa</taxon>
        <taxon>Ecdysozoa</taxon>
        <taxon>Arthropoda</taxon>
        <taxon>Hexapoda</taxon>
        <taxon>Insecta</taxon>
        <taxon>Pterygota</taxon>
        <taxon>Neoptera</taxon>
        <taxon>Endopterygota</taxon>
        <taxon>Hymenoptera</taxon>
        <taxon>Apocrita</taxon>
        <taxon>Ichneumonoidea</taxon>
        <taxon>Braconidae</taxon>
        <taxon>Euphorinae</taxon>
        <taxon>Microctonus</taxon>
    </lineage>
</organism>
<feature type="region of interest" description="Disordered" evidence="1">
    <location>
        <begin position="29"/>
        <end position="49"/>
    </location>
</feature>
<accession>A0AA39FQR0</accession>
<protein>
    <recommendedName>
        <fullName evidence="4">Ribosomal protein S36</fullName>
    </recommendedName>
</protein>
<feature type="compositionally biased region" description="Polar residues" evidence="1">
    <location>
        <begin position="30"/>
        <end position="49"/>
    </location>
</feature>
<keyword evidence="3" id="KW-1185">Reference proteome</keyword>
<dbReference type="EMBL" id="JAQQBS010000002">
    <property type="protein sequence ID" value="KAK0173629.1"/>
    <property type="molecule type" value="Genomic_DNA"/>
</dbReference>
<proteinExistence type="predicted"/>
<dbReference type="Proteomes" id="UP001168990">
    <property type="component" value="Unassembled WGS sequence"/>
</dbReference>
<reference evidence="2" key="1">
    <citation type="journal article" date="2023" name="bioRxiv">
        <title>Scaffold-level genome assemblies of two parasitoid biocontrol wasps reveal the parthenogenesis mechanism and an associated novel virus.</title>
        <authorList>
            <person name="Inwood S."/>
            <person name="Skelly J."/>
            <person name="Guhlin J."/>
            <person name="Harrop T."/>
            <person name="Goldson S."/>
            <person name="Dearden P."/>
        </authorList>
    </citation>
    <scope>NUCLEOTIDE SEQUENCE</scope>
    <source>
        <strain evidence="2">Irish</strain>
        <tissue evidence="2">Whole body</tissue>
    </source>
</reference>